<dbReference type="Pfam" id="PF07811">
    <property type="entry name" value="TadE"/>
    <property type="match status" value="1"/>
</dbReference>
<evidence type="ECO:0000313" key="3">
    <source>
        <dbReference type="EMBL" id="RAO77445.1"/>
    </source>
</evidence>
<dbReference type="EMBL" id="NFZS01000001">
    <property type="protein sequence ID" value="RAO77445.1"/>
    <property type="molecule type" value="Genomic_DNA"/>
</dbReference>
<dbReference type="OrthoDB" id="8830148at2"/>
<reference evidence="3 4" key="1">
    <citation type="journal article" date="2018" name="Genet. Mol. Biol.">
        <title>The genome sequence of Dyella jiangningensis FCAV SCS01 from a lignocellulose-decomposing microbial consortium metagenome reveals potential for biotechnological applications.</title>
        <authorList>
            <person name="Desiderato J.G."/>
            <person name="Alvarenga D.O."/>
            <person name="Constancio M.T.L."/>
            <person name="Alves L.M.C."/>
            <person name="Varani A.M."/>
        </authorList>
    </citation>
    <scope>NUCLEOTIDE SEQUENCE [LARGE SCALE GENOMIC DNA]</scope>
    <source>
        <strain evidence="3 4">FCAV SCS01</strain>
    </source>
</reference>
<keyword evidence="1" id="KW-0812">Transmembrane</keyword>
<dbReference type="InterPro" id="IPR012495">
    <property type="entry name" value="TadE-like_dom"/>
</dbReference>
<name>A0A328PAH4_9GAMM</name>
<organism evidence="3 4">
    <name type="scientific">Dyella jiangningensis</name>
    <dbReference type="NCBI Taxonomy" id="1379159"/>
    <lineage>
        <taxon>Bacteria</taxon>
        <taxon>Pseudomonadati</taxon>
        <taxon>Pseudomonadota</taxon>
        <taxon>Gammaproteobacteria</taxon>
        <taxon>Lysobacterales</taxon>
        <taxon>Rhodanobacteraceae</taxon>
        <taxon>Dyella</taxon>
    </lineage>
</organism>
<dbReference type="RefSeq" id="WP_111981472.1">
    <property type="nucleotide sequence ID" value="NZ_NFZS01000001.1"/>
</dbReference>
<proteinExistence type="predicted"/>
<keyword evidence="1" id="KW-0472">Membrane</keyword>
<comment type="caution">
    <text evidence="3">The sequence shown here is derived from an EMBL/GenBank/DDBJ whole genome shotgun (WGS) entry which is preliminary data.</text>
</comment>
<evidence type="ECO:0000313" key="4">
    <source>
        <dbReference type="Proteomes" id="UP000248926"/>
    </source>
</evidence>
<keyword evidence="4" id="KW-1185">Reference proteome</keyword>
<feature type="transmembrane region" description="Helical" evidence="1">
    <location>
        <begin position="20"/>
        <end position="39"/>
    </location>
</feature>
<dbReference type="AlphaFoldDB" id="A0A328PAH4"/>
<protein>
    <submittedName>
        <fullName evidence="3">Pilus assembly protein TadE</fullName>
    </submittedName>
</protein>
<dbReference type="Proteomes" id="UP000248926">
    <property type="component" value="Unassembled WGS sequence"/>
</dbReference>
<sequence length="221" mass="24214">MKRRVAGRRQRGQSVIETCVVMAVFGTFLLGIFQMILFYRAKSLVDYAALEAARNGATHGVEMNAMRVGLARGLLPLYTTEASKTALIDAYAKAYADTINPLASQIQVVSPTKAAFADWKVRQFDGVDAIPNDSLPYRSTSTGGRSGLTVQDANVLKIRVVYGYKMIVPVIDKIILSVYRLAFYQGMSAQEVAMLESGRLPIATQAMVRMQTPIRDSGLLP</sequence>
<feature type="domain" description="TadE-like" evidence="2">
    <location>
        <begin position="12"/>
        <end position="54"/>
    </location>
</feature>
<evidence type="ECO:0000259" key="2">
    <source>
        <dbReference type="Pfam" id="PF07811"/>
    </source>
</evidence>
<accession>A0A328PAH4</accession>
<evidence type="ECO:0000256" key="1">
    <source>
        <dbReference type="SAM" id="Phobius"/>
    </source>
</evidence>
<gene>
    <name evidence="3" type="ORF">CA260_06090</name>
</gene>
<keyword evidence="1" id="KW-1133">Transmembrane helix</keyword>